<gene>
    <name evidence="2" type="ORF">PAXRUDRAFT_17584</name>
</gene>
<dbReference type="Proteomes" id="UP000054538">
    <property type="component" value="Unassembled WGS sequence"/>
</dbReference>
<proteinExistence type="predicted"/>
<evidence type="ECO:0000256" key="1">
    <source>
        <dbReference type="SAM" id="MobiDB-lite"/>
    </source>
</evidence>
<dbReference type="OrthoDB" id="3155179at2759"/>
<keyword evidence="3" id="KW-1185">Reference proteome</keyword>
<reference evidence="2 3" key="1">
    <citation type="submission" date="2014-04" db="EMBL/GenBank/DDBJ databases">
        <authorList>
            <consortium name="DOE Joint Genome Institute"/>
            <person name="Kuo A."/>
            <person name="Kohler A."/>
            <person name="Jargeat P."/>
            <person name="Nagy L.G."/>
            <person name="Floudas D."/>
            <person name="Copeland A."/>
            <person name="Barry K.W."/>
            <person name="Cichocki N."/>
            <person name="Veneault-Fourrey C."/>
            <person name="LaButti K."/>
            <person name="Lindquist E.A."/>
            <person name="Lipzen A."/>
            <person name="Lundell T."/>
            <person name="Morin E."/>
            <person name="Murat C."/>
            <person name="Sun H."/>
            <person name="Tunlid A."/>
            <person name="Henrissat B."/>
            <person name="Grigoriev I.V."/>
            <person name="Hibbett D.S."/>
            <person name="Martin F."/>
            <person name="Nordberg H.P."/>
            <person name="Cantor M.N."/>
            <person name="Hua S.X."/>
        </authorList>
    </citation>
    <scope>NUCLEOTIDE SEQUENCE [LARGE SCALE GENOMIC DNA]</scope>
    <source>
        <strain evidence="2 3">Ve08.2h10</strain>
    </source>
</reference>
<evidence type="ECO:0000313" key="3">
    <source>
        <dbReference type="Proteomes" id="UP000054538"/>
    </source>
</evidence>
<sequence length="176" mass="19803">MIAKYQWGVNKVMGGLTQEEMKEAERLAKEWRKAKPPAEVQAKIASQKWEKYLREFAEEMWRQCGMRVAVLTAWKDGSGQTMTTQYDINDQIEDGEVFNGWRGAHQRWMEYAKKALGDSASNEEESPSDTNSNLDCSPVEKKKQGKKGKKAKVDAVSMFSSGGFTAAPTTCLSNHV</sequence>
<protein>
    <submittedName>
        <fullName evidence="2">Uncharacterized protein</fullName>
    </submittedName>
</protein>
<organism evidence="2 3">
    <name type="scientific">Paxillus rubicundulus Ve08.2h10</name>
    <dbReference type="NCBI Taxonomy" id="930991"/>
    <lineage>
        <taxon>Eukaryota</taxon>
        <taxon>Fungi</taxon>
        <taxon>Dikarya</taxon>
        <taxon>Basidiomycota</taxon>
        <taxon>Agaricomycotina</taxon>
        <taxon>Agaricomycetes</taxon>
        <taxon>Agaricomycetidae</taxon>
        <taxon>Boletales</taxon>
        <taxon>Paxilineae</taxon>
        <taxon>Paxillaceae</taxon>
        <taxon>Paxillus</taxon>
    </lineage>
</organism>
<dbReference type="EMBL" id="KN827041">
    <property type="protein sequence ID" value="KIK77331.1"/>
    <property type="molecule type" value="Genomic_DNA"/>
</dbReference>
<dbReference type="HOGENOM" id="CLU_1497096_0_0_1"/>
<dbReference type="AlphaFoldDB" id="A0A0D0D1A0"/>
<feature type="region of interest" description="Disordered" evidence="1">
    <location>
        <begin position="119"/>
        <end position="152"/>
    </location>
</feature>
<evidence type="ECO:0000313" key="2">
    <source>
        <dbReference type="EMBL" id="KIK77331.1"/>
    </source>
</evidence>
<dbReference type="InParanoid" id="A0A0D0D1A0"/>
<reference evidence="3" key="2">
    <citation type="submission" date="2015-01" db="EMBL/GenBank/DDBJ databases">
        <title>Evolutionary Origins and Diversification of the Mycorrhizal Mutualists.</title>
        <authorList>
            <consortium name="DOE Joint Genome Institute"/>
            <consortium name="Mycorrhizal Genomics Consortium"/>
            <person name="Kohler A."/>
            <person name="Kuo A."/>
            <person name="Nagy L.G."/>
            <person name="Floudas D."/>
            <person name="Copeland A."/>
            <person name="Barry K.W."/>
            <person name="Cichocki N."/>
            <person name="Veneault-Fourrey C."/>
            <person name="LaButti K."/>
            <person name="Lindquist E.A."/>
            <person name="Lipzen A."/>
            <person name="Lundell T."/>
            <person name="Morin E."/>
            <person name="Murat C."/>
            <person name="Riley R."/>
            <person name="Ohm R."/>
            <person name="Sun H."/>
            <person name="Tunlid A."/>
            <person name="Henrissat B."/>
            <person name="Grigoriev I.V."/>
            <person name="Hibbett D.S."/>
            <person name="Martin F."/>
        </authorList>
    </citation>
    <scope>NUCLEOTIDE SEQUENCE [LARGE SCALE GENOMIC DNA]</scope>
    <source>
        <strain evidence="3">Ve08.2h10</strain>
    </source>
</reference>
<accession>A0A0D0D1A0</accession>
<name>A0A0D0D1A0_9AGAM</name>